<accession>A0A6G1HF54</accession>
<evidence type="ECO:0000313" key="1">
    <source>
        <dbReference type="EMBL" id="KAF1991866.1"/>
    </source>
</evidence>
<gene>
    <name evidence="1" type="ORF">K402DRAFT_388412</name>
</gene>
<evidence type="ECO:0000313" key="2">
    <source>
        <dbReference type="Proteomes" id="UP000800041"/>
    </source>
</evidence>
<name>A0A6G1HF54_9PEZI</name>
<feature type="non-terminal residue" evidence="1">
    <location>
        <position position="1"/>
    </location>
</feature>
<proteinExistence type="predicted"/>
<reference evidence="1" key="1">
    <citation type="journal article" date="2020" name="Stud. Mycol.">
        <title>101 Dothideomycetes genomes: a test case for predicting lifestyles and emergence of pathogens.</title>
        <authorList>
            <person name="Haridas S."/>
            <person name="Albert R."/>
            <person name="Binder M."/>
            <person name="Bloem J."/>
            <person name="Labutti K."/>
            <person name="Salamov A."/>
            <person name="Andreopoulos B."/>
            <person name="Baker S."/>
            <person name="Barry K."/>
            <person name="Bills G."/>
            <person name="Bluhm B."/>
            <person name="Cannon C."/>
            <person name="Castanera R."/>
            <person name="Culley D."/>
            <person name="Daum C."/>
            <person name="Ezra D."/>
            <person name="Gonzalez J."/>
            <person name="Henrissat B."/>
            <person name="Kuo A."/>
            <person name="Liang C."/>
            <person name="Lipzen A."/>
            <person name="Lutzoni F."/>
            <person name="Magnuson J."/>
            <person name="Mondo S."/>
            <person name="Nolan M."/>
            <person name="Ohm R."/>
            <person name="Pangilinan J."/>
            <person name="Park H.-J."/>
            <person name="Ramirez L."/>
            <person name="Alfaro M."/>
            <person name="Sun H."/>
            <person name="Tritt A."/>
            <person name="Yoshinaga Y."/>
            <person name="Zwiers L.-H."/>
            <person name="Turgeon B."/>
            <person name="Goodwin S."/>
            <person name="Spatafora J."/>
            <person name="Crous P."/>
            <person name="Grigoriev I."/>
        </authorList>
    </citation>
    <scope>NUCLEOTIDE SEQUENCE</scope>
    <source>
        <strain evidence="1">CBS 113979</strain>
    </source>
</reference>
<dbReference type="EMBL" id="ML977138">
    <property type="protein sequence ID" value="KAF1991866.1"/>
    <property type="molecule type" value="Genomic_DNA"/>
</dbReference>
<keyword evidence="2" id="KW-1185">Reference proteome</keyword>
<dbReference type="AlphaFoldDB" id="A0A6G1HF54"/>
<protein>
    <submittedName>
        <fullName evidence="1">Uncharacterized protein</fullName>
    </submittedName>
</protein>
<organism evidence="1 2">
    <name type="scientific">Aulographum hederae CBS 113979</name>
    <dbReference type="NCBI Taxonomy" id="1176131"/>
    <lineage>
        <taxon>Eukaryota</taxon>
        <taxon>Fungi</taxon>
        <taxon>Dikarya</taxon>
        <taxon>Ascomycota</taxon>
        <taxon>Pezizomycotina</taxon>
        <taxon>Dothideomycetes</taxon>
        <taxon>Pleosporomycetidae</taxon>
        <taxon>Aulographales</taxon>
        <taxon>Aulographaceae</taxon>
    </lineage>
</organism>
<dbReference type="Proteomes" id="UP000800041">
    <property type="component" value="Unassembled WGS sequence"/>
</dbReference>
<sequence length="68" mass="7660">RVLVEDQPSAPAASMYIVEVRAAKYVQKEYVVDKGGEEGKWKRLNRMSDLIAACVWCVMMKLRGKEAG</sequence>